<keyword evidence="6" id="KW-0472">Membrane</keyword>
<comment type="subcellular location">
    <subcellularLocation>
        <location evidence="1">Nucleus</location>
    </subcellularLocation>
</comment>
<evidence type="ECO:0008006" key="9">
    <source>
        <dbReference type="Google" id="ProtNLM"/>
    </source>
</evidence>
<accession>A0A9W9P418</accession>
<dbReference type="GeneID" id="81382220"/>
<dbReference type="EMBL" id="JAPQKT010000003">
    <property type="protein sequence ID" value="KAJ5234965.1"/>
    <property type="molecule type" value="Genomic_DNA"/>
</dbReference>
<evidence type="ECO:0000256" key="5">
    <source>
        <dbReference type="SAM" id="MobiDB-lite"/>
    </source>
</evidence>
<keyword evidence="6" id="KW-1133">Transmembrane helix</keyword>
<evidence type="ECO:0000256" key="6">
    <source>
        <dbReference type="SAM" id="Phobius"/>
    </source>
</evidence>
<dbReference type="InterPro" id="IPR050613">
    <property type="entry name" value="Sec_Metabolite_Reg"/>
</dbReference>
<dbReference type="Proteomes" id="UP001147733">
    <property type="component" value="Unassembled WGS sequence"/>
</dbReference>
<proteinExistence type="predicted"/>
<keyword evidence="3" id="KW-0804">Transcription</keyword>
<sequence>MENTYRCLLEGEEPNASALLLVFGIFAGSALIWTPQLLQKLATTKSESKAAFMAYARTALAIIDHPDHIAQPSTTALVGMGVLGHLFMNTDGFPIKVHLIRHRCLLMSRDMQIHRLDTPKSREERRIKGCNMIDVEIQRRAWWYMVASDWLLSFSGGPHEGAYTFQPKHMDVNLPSNTDDEFITPSGIEQEFSLNVPTGMSAFHARVQGSELCREVIDALPSILLESQDTDYETILDLDAKYQKHMDNLPFFFKLDQDSIEQSRRICKERPYIAWQRIFLHFSLHTRLCRLHREFHLEGITNPKYAYSHKTCIQSAQKVLELRRQMDEISVGVGLNPGRFWTVMHHVFFAALILAMDVSFNPNAPDAEARKTRVIAAYQTLEKSKQDSNNLLEGVQKNLQILMSTLNKDRSQKSLGPISTIRDPGTTQDDSSNEPGLASSEPDEISTAHSSRRETTVQPPSVAATDRGLDISLMNDMDQEGWEQLWSDFVAVAPELDVPQWSSLLEDVDFSPQLDAYLDQ</sequence>
<name>A0A9W9P418_PENCI</name>
<dbReference type="PANTHER" id="PTHR31001">
    <property type="entry name" value="UNCHARACTERIZED TRANSCRIPTIONAL REGULATORY PROTEIN"/>
    <property type="match status" value="1"/>
</dbReference>
<feature type="region of interest" description="Disordered" evidence="5">
    <location>
        <begin position="410"/>
        <end position="467"/>
    </location>
</feature>
<evidence type="ECO:0000313" key="8">
    <source>
        <dbReference type="Proteomes" id="UP001147733"/>
    </source>
</evidence>
<comment type="caution">
    <text evidence="7">The sequence shown here is derived from an EMBL/GenBank/DDBJ whole genome shotgun (WGS) entry which is preliminary data.</text>
</comment>
<dbReference type="OrthoDB" id="3014581at2759"/>
<organism evidence="7 8">
    <name type="scientific">Penicillium citrinum</name>
    <dbReference type="NCBI Taxonomy" id="5077"/>
    <lineage>
        <taxon>Eukaryota</taxon>
        <taxon>Fungi</taxon>
        <taxon>Dikarya</taxon>
        <taxon>Ascomycota</taxon>
        <taxon>Pezizomycotina</taxon>
        <taxon>Eurotiomycetes</taxon>
        <taxon>Eurotiomycetidae</taxon>
        <taxon>Eurotiales</taxon>
        <taxon>Aspergillaceae</taxon>
        <taxon>Penicillium</taxon>
    </lineage>
</organism>
<keyword evidence="4" id="KW-0539">Nucleus</keyword>
<protein>
    <recommendedName>
        <fullName evidence="9">Transcription factor domain-containing protein</fullName>
    </recommendedName>
</protein>
<evidence type="ECO:0000256" key="2">
    <source>
        <dbReference type="ARBA" id="ARBA00023015"/>
    </source>
</evidence>
<dbReference type="RefSeq" id="XP_056502465.1">
    <property type="nucleotide sequence ID" value="XM_056643053.1"/>
</dbReference>
<dbReference type="AlphaFoldDB" id="A0A9W9P418"/>
<keyword evidence="2" id="KW-0805">Transcription regulation</keyword>
<feature type="transmembrane region" description="Helical" evidence="6">
    <location>
        <begin position="18"/>
        <end position="38"/>
    </location>
</feature>
<dbReference type="CDD" id="cd12148">
    <property type="entry name" value="fungal_TF_MHR"/>
    <property type="match status" value="1"/>
</dbReference>
<evidence type="ECO:0000256" key="4">
    <source>
        <dbReference type="ARBA" id="ARBA00023242"/>
    </source>
</evidence>
<feature type="compositionally biased region" description="Polar residues" evidence="5">
    <location>
        <begin position="425"/>
        <end position="434"/>
    </location>
</feature>
<reference evidence="7" key="2">
    <citation type="journal article" date="2023" name="IMA Fungus">
        <title>Comparative genomic study of the Penicillium genus elucidates a diverse pangenome and 15 lateral gene transfer events.</title>
        <authorList>
            <person name="Petersen C."/>
            <person name="Sorensen T."/>
            <person name="Nielsen M.R."/>
            <person name="Sondergaard T.E."/>
            <person name="Sorensen J.L."/>
            <person name="Fitzpatrick D.A."/>
            <person name="Frisvad J.C."/>
            <person name="Nielsen K.L."/>
        </authorList>
    </citation>
    <scope>NUCLEOTIDE SEQUENCE</scope>
    <source>
        <strain evidence="7">IBT 23319</strain>
    </source>
</reference>
<keyword evidence="8" id="KW-1185">Reference proteome</keyword>
<keyword evidence="6" id="KW-0812">Transmembrane</keyword>
<dbReference type="PANTHER" id="PTHR31001:SF90">
    <property type="entry name" value="CENTROMERE DNA-BINDING PROTEIN COMPLEX CBF3 SUBUNIT B"/>
    <property type="match status" value="1"/>
</dbReference>
<evidence type="ECO:0000313" key="7">
    <source>
        <dbReference type="EMBL" id="KAJ5234965.1"/>
    </source>
</evidence>
<evidence type="ECO:0000256" key="3">
    <source>
        <dbReference type="ARBA" id="ARBA00023163"/>
    </source>
</evidence>
<gene>
    <name evidence="7" type="ORF">N7469_004133</name>
</gene>
<evidence type="ECO:0000256" key="1">
    <source>
        <dbReference type="ARBA" id="ARBA00004123"/>
    </source>
</evidence>
<dbReference type="GO" id="GO:0005634">
    <property type="term" value="C:nucleus"/>
    <property type="evidence" value="ECO:0007669"/>
    <property type="project" value="UniProtKB-SubCell"/>
</dbReference>
<reference evidence="7" key="1">
    <citation type="submission" date="2022-11" db="EMBL/GenBank/DDBJ databases">
        <authorList>
            <person name="Petersen C."/>
        </authorList>
    </citation>
    <scope>NUCLEOTIDE SEQUENCE</scope>
    <source>
        <strain evidence="7">IBT 23319</strain>
    </source>
</reference>